<gene>
    <name evidence="1" type="ORF">H257_09482</name>
</gene>
<dbReference type="VEuPathDB" id="FungiDB:H257_09482"/>
<dbReference type="EMBL" id="KI913136">
    <property type="protein sequence ID" value="ETV76463.1"/>
    <property type="molecule type" value="Genomic_DNA"/>
</dbReference>
<dbReference type="GeneID" id="20811478"/>
<evidence type="ECO:0000313" key="1">
    <source>
        <dbReference type="EMBL" id="ETV76463.1"/>
    </source>
</evidence>
<accession>W4GBX3</accession>
<sequence>MSLVVSDVARLPLPDVFHCSVSVKFGRALGKSRTSVGEAVLFSMRPIDTFNIMTATVLDIVDNMVATQHSTPNRDKLQWGPHVPFDVYTKVAINAPQSKYVRLSVDNFNDTIARIWDNAGKTRLGQAAFVLQLFVYIEKHVEIGIRRAT</sequence>
<protein>
    <submittedName>
        <fullName evidence="1">Uncharacterized protein</fullName>
    </submittedName>
</protein>
<dbReference type="RefSeq" id="XP_009834008.1">
    <property type="nucleotide sequence ID" value="XM_009835706.1"/>
</dbReference>
<dbReference type="OrthoDB" id="110390at2759"/>
<proteinExistence type="predicted"/>
<organism evidence="1">
    <name type="scientific">Aphanomyces astaci</name>
    <name type="common">Crayfish plague agent</name>
    <dbReference type="NCBI Taxonomy" id="112090"/>
    <lineage>
        <taxon>Eukaryota</taxon>
        <taxon>Sar</taxon>
        <taxon>Stramenopiles</taxon>
        <taxon>Oomycota</taxon>
        <taxon>Saprolegniomycetes</taxon>
        <taxon>Saprolegniales</taxon>
        <taxon>Verrucalvaceae</taxon>
        <taxon>Aphanomyces</taxon>
    </lineage>
</organism>
<name>W4GBX3_APHAT</name>
<reference evidence="1" key="1">
    <citation type="submission" date="2013-12" db="EMBL/GenBank/DDBJ databases">
        <title>The Genome Sequence of Aphanomyces astaci APO3.</title>
        <authorList>
            <consortium name="The Broad Institute Genomics Platform"/>
            <person name="Russ C."/>
            <person name="Tyler B."/>
            <person name="van West P."/>
            <person name="Dieguez-Uribeondo J."/>
            <person name="Young S.K."/>
            <person name="Zeng Q."/>
            <person name="Gargeya S."/>
            <person name="Fitzgerald M."/>
            <person name="Abouelleil A."/>
            <person name="Alvarado L."/>
            <person name="Chapman S.B."/>
            <person name="Gainer-Dewar J."/>
            <person name="Goldberg J."/>
            <person name="Griggs A."/>
            <person name="Gujja S."/>
            <person name="Hansen M."/>
            <person name="Howarth C."/>
            <person name="Imamovic A."/>
            <person name="Ireland A."/>
            <person name="Larimer J."/>
            <person name="McCowan C."/>
            <person name="Murphy C."/>
            <person name="Pearson M."/>
            <person name="Poon T.W."/>
            <person name="Priest M."/>
            <person name="Roberts A."/>
            <person name="Saif S."/>
            <person name="Shea T."/>
            <person name="Sykes S."/>
            <person name="Wortman J."/>
            <person name="Nusbaum C."/>
            <person name="Birren B."/>
        </authorList>
    </citation>
    <scope>NUCLEOTIDE SEQUENCE [LARGE SCALE GENOMIC DNA]</scope>
    <source>
        <strain evidence="1">APO3</strain>
    </source>
</reference>
<dbReference type="AlphaFoldDB" id="W4GBX3"/>